<dbReference type="Pfam" id="PF00575">
    <property type="entry name" value="S1"/>
    <property type="match status" value="1"/>
</dbReference>
<dbReference type="InterPro" id="IPR011129">
    <property type="entry name" value="CSD"/>
</dbReference>
<dbReference type="Proteomes" id="UP000019205">
    <property type="component" value="Chromosome"/>
</dbReference>
<evidence type="ECO:0000256" key="4">
    <source>
        <dbReference type="ARBA" id="ARBA00022722"/>
    </source>
</evidence>
<comment type="similarity">
    <text evidence="8">Belongs to the RNR ribonuclease family. RNase R subfamily.</text>
</comment>
<feature type="domain" description="S1 motif" evidence="10">
    <location>
        <begin position="663"/>
        <end position="744"/>
    </location>
</feature>
<dbReference type="InterPro" id="IPR013223">
    <property type="entry name" value="RNase_B_OB_dom"/>
</dbReference>
<evidence type="ECO:0000313" key="11">
    <source>
        <dbReference type="EMBL" id="EAQ98609.2"/>
    </source>
</evidence>
<evidence type="ECO:0000256" key="7">
    <source>
        <dbReference type="ARBA" id="ARBA00022884"/>
    </source>
</evidence>
<dbReference type="AlphaFoldDB" id="A4A6G2"/>
<keyword evidence="5 8" id="KW-0378">Hydrolase</keyword>
<dbReference type="InterPro" id="IPR003029">
    <property type="entry name" value="S1_domain"/>
</dbReference>
<dbReference type="InterPro" id="IPR040476">
    <property type="entry name" value="CSD2"/>
</dbReference>
<dbReference type="OrthoDB" id="9764149at2"/>
<dbReference type="GO" id="GO:0005829">
    <property type="term" value="C:cytosol"/>
    <property type="evidence" value="ECO:0007669"/>
    <property type="project" value="UniProtKB-ARBA"/>
</dbReference>
<evidence type="ECO:0000256" key="9">
    <source>
        <dbReference type="SAM" id="MobiDB-lite"/>
    </source>
</evidence>
<dbReference type="PROSITE" id="PS01175">
    <property type="entry name" value="RIBONUCLEASE_II"/>
    <property type="match status" value="1"/>
</dbReference>
<evidence type="ECO:0000259" key="10">
    <source>
        <dbReference type="PROSITE" id="PS50126"/>
    </source>
</evidence>
<dbReference type="EC" id="3.1.13.1" evidence="8"/>
<dbReference type="Pfam" id="PF08206">
    <property type="entry name" value="OB_RNB"/>
    <property type="match status" value="1"/>
</dbReference>
<keyword evidence="12" id="KW-1185">Reference proteome</keyword>
<dbReference type="InterPro" id="IPR050180">
    <property type="entry name" value="RNR_Ribonuclease"/>
</dbReference>
<gene>
    <name evidence="8" type="primary">rnr</name>
    <name evidence="11" type="ORF">KT71_01490</name>
</gene>
<dbReference type="SMART" id="SM00955">
    <property type="entry name" value="RNB"/>
    <property type="match status" value="1"/>
</dbReference>
<feature type="compositionally biased region" description="Basic residues" evidence="9">
    <location>
        <begin position="798"/>
        <end position="810"/>
    </location>
</feature>
<dbReference type="HOGENOM" id="CLU_002333_7_0_6"/>
<keyword evidence="4 8" id="KW-0540">Nuclease</keyword>
<comment type="catalytic activity">
    <reaction evidence="1 8">
        <text>Exonucleolytic cleavage in the 3'- to 5'-direction to yield nucleoside 5'-phosphates.</text>
        <dbReference type="EC" id="3.1.13.1"/>
    </reaction>
</comment>
<dbReference type="InterPro" id="IPR001900">
    <property type="entry name" value="RNase_II/R"/>
</dbReference>
<dbReference type="PANTHER" id="PTHR23355">
    <property type="entry name" value="RIBONUCLEASE"/>
    <property type="match status" value="1"/>
</dbReference>
<dbReference type="InterPro" id="IPR012340">
    <property type="entry name" value="NA-bd_OB-fold"/>
</dbReference>
<dbReference type="GO" id="GO:0006402">
    <property type="term" value="P:mRNA catabolic process"/>
    <property type="evidence" value="ECO:0007669"/>
    <property type="project" value="TreeGrafter"/>
</dbReference>
<dbReference type="eggNOG" id="COG0557">
    <property type="taxonomic scope" value="Bacteria"/>
</dbReference>
<feature type="region of interest" description="Disordered" evidence="9">
    <location>
        <begin position="1"/>
        <end position="29"/>
    </location>
</feature>
<dbReference type="NCBIfam" id="TIGR00358">
    <property type="entry name" value="3_prime_RNase"/>
    <property type="match status" value="1"/>
</dbReference>
<accession>A4A6G2</accession>
<dbReference type="STRING" id="314285.KT71_01490"/>
<feature type="region of interest" description="Disordered" evidence="9">
    <location>
        <begin position="745"/>
        <end position="846"/>
    </location>
</feature>
<dbReference type="PROSITE" id="PS50126">
    <property type="entry name" value="S1"/>
    <property type="match status" value="1"/>
</dbReference>
<sequence>MSKQRKPQSKRNKPSDPHARREAEKYDHPIASREAIMDLLRDAEGPLNNERIATALSLSDDRDLEALRRRLRAMQRDGQLHVDRRGAYGLVEALNLLRCRVQGHRDGYGFAQPETGEDDLYLSAREMRRLFDGDTVLVAVTGVDGRGRSEGKVVEVLERGVTKVVGRYQEESGIGVVLPDNARINQEVLIPPKFKGDAKHGQIVTAEITHYPENRLGAKGQIIEVLGEHLDPGLEIDISIRSHGIPYEWPDAVLDEAGALSEEPAEGDKRYRVDLRKKPFVTIDGEDARDFDDAVYCEKRRIGGWRLWVAIADVSHYVGVGSALDKEAIERGNSVYFPERVVPMLPEVLSNGLCSLKPRVDRLALAVEMEIGNNGELKQFRFCEAIIHSHARLTYTQVAEVLETGASEAIDRKLVPHLEQLHALYKVLRQAREERGAIDFETVETRIIFNEERKIDAIVPVQRNDAHKLIEECMLCANVAAARFFERHELPVLYRVHEGPGEQKLENLRAFLGELGLGLRGGLKPTPEDYQLLIEQISTRDDAHIVQMMLLRSLTQAVYQAENLGHFGLNYPGYAHFTSPIRRYPDLLVHRAIRSVIRSKERSKLVQRVRGAKELKKTQIYPYDDAAMAAFGTRCSLTERRADEATREVNSWLKCEYLREHVGTEFEGVVSAVTNFGLFVELNDLYIEGLVHVTSLPGDYYRFDQAQQRLVGERTGRSFQLGAPIKVLVAAVNLDERKIDLEPVELPESRKRKGAGSGNAPGNRNAKAPAKSGRGAGAKGGTKGGAKGGGRDGSKPAAKTKAKSGGRSRRGGGGAKQGTAHKSATAGSAAPKARAKGGSKRKPKSS</sequence>
<dbReference type="RefSeq" id="WP_023659946.1">
    <property type="nucleotide sequence ID" value="NZ_CM002299.1"/>
</dbReference>
<dbReference type="InterPro" id="IPR011805">
    <property type="entry name" value="RNase_R"/>
</dbReference>
<dbReference type="GO" id="GO:0008859">
    <property type="term" value="F:exoribonuclease II activity"/>
    <property type="evidence" value="ECO:0007669"/>
    <property type="project" value="UniProtKB-UniRule"/>
</dbReference>
<dbReference type="EMBL" id="AAOA02000002">
    <property type="protein sequence ID" value="EAQ98609.2"/>
    <property type="molecule type" value="Genomic_DNA"/>
</dbReference>
<feature type="compositionally biased region" description="Basic residues" evidence="9">
    <location>
        <begin position="1"/>
        <end position="12"/>
    </location>
</feature>
<dbReference type="Pfam" id="PF17876">
    <property type="entry name" value="CSD2"/>
    <property type="match status" value="1"/>
</dbReference>
<dbReference type="CDD" id="cd04471">
    <property type="entry name" value="S1_RNase_R"/>
    <property type="match status" value="1"/>
</dbReference>
<dbReference type="Pfam" id="PF08461">
    <property type="entry name" value="WHD_RNase_R"/>
    <property type="match status" value="1"/>
</dbReference>
<evidence type="ECO:0000256" key="1">
    <source>
        <dbReference type="ARBA" id="ARBA00001849"/>
    </source>
</evidence>
<reference evidence="11 12" key="2">
    <citation type="journal article" date="2009" name="PLoS ONE">
        <title>The photosynthetic apparatus and its regulation in the aerobic gammaproteobacterium Congregibacter litoralis gen. nov., sp. nov.</title>
        <authorList>
            <person name="Spring S."/>
            <person name="Lunsdorf H."/>
            <person name="Fuchs B.M."/>
            <person name="Tindall B.J."/>
        </authorList>
    </citation>
    <scope>NUCLEOTIDE SEQUENCE [LARGE SCALE GENOMIC DNA]</scope>
    <source>
        <strain evidence="11">KT71</strain>
    </source>
</reference>
<comment type="function">
    <text evidence="8">3'-5' exoribonuclease that releases 5'-nucleoside monophosphates and is involved in maturation of structured RNAs.</text>
</comment>
<evidence type="ECO:0000256" key="2">
    <source>
        <dbReference type="ARBA" id="ARBA00004496"/>
    </source>
</evidence>
<reference evidence="11 12" key="1">
    <citation type="journal article" date="2007" name="Proc. Natl. Acad. Sci. U.S.A.">
        <title>Characterization of a marine gammaproteobacterium capable of aerobic anoxygenic photosynthesis.</title>
        <authorList>
            <person name="Fuchs B.M."/>
            <person name="Spring S."/>
            <person name="Teeling H."/>
            <person name="Quast C."/>
            <person name="Wulf J."/>
            <person name="Schattenhofer M."/>
            <person name="Yan S."/>
            <person name="Ferriera S."/>
            <person name="Johnson J."/>
            <person name="Glockner F.O."/>
            <person name="Amann R."/>
        </authorList>
    </citation>
    <scope>NUCLEOTIDE SEQUENCE [LARGE SCALE GENOMIC DNA]</scope>
    <source>
        <strain evidence="11">KT71</strain>
    </source>
</reference>
<feature type="compositionally biased region" description="Basic residues" evidence="9">
    <location>
        <begin position="833"/>
        <end position="846"/>
    </location>
</feature>
<feature type="compositionally biased region" description="Gly residues" evidence="9">
    <location>
        <begin position="774"/>
        <end position="788"/>
    </location>
</feature>
<comment type="caution">
    <text evidence="11">The sequence shown here is derived from an EMBL/GenBank/DDBJ whole genome shotgun (WGS) entry which is preliminary data.</text>
</comment>
<comment type="subcellular location">
    <subcellularLocation>
        <location evidence="2 8">Cytoplasm</location>
    </subcellularLocation>
</comment>
<dbReference type="PANTHER" id="PTHR23355:SF9">
    <property type="entry name" value="DIS3-LIKE EXONUCLEASE 2"/>
    <property type="match status" value="1"/>
</dbReference>
<dbReference type="InterPro" id="IPR022966">
    <property type="entry name" value="RNase_II/R_CS"/>
</dbReference>
<dbReference type="InterPro" id="IPR013668">
    <property type="entry name" value="RNase_R_HTH_12"/>
</dbReference>
<proteinExistence type="inferred from homology"/>
<evidence type="ECO:0000313" key="12">
    <source>
        <dbReference type="Proteomes" id="UP000019205"/>
    </source>
</evidence>
<feature type="compositionally biased region" description="Basic and acidic residues" evidence="9">
    <location>
        <begin position="13"/>
        <end position="29"/>
    </location>
</feature>
<dbReference type="NCBIfam" id="TIGR02063">
    <property type="entry name" value="RNase_R"/>
    <property type="match status" value="1"/>
</dbReference>
<keyword evidence="7 8" id="KW-0694">RNA-binding</keyword>
<protein>
    <recommendedName>
        <fullName evidence="8">Ribonuclease R</fullName>
        <shortName evidence="8">RNase R</shortName>
        <ecNumber evidence="8">3.1.13.1</ecNumber>
    </recommendedName>
</protein>
<dbReference type="SMART" id="SM00357">
    <property type="entry name" value="CSP"/>
    <property type="match status" value="2"/>
</dbReference>
<dbReference type="SMART" id="SM00316">
    <property type="entry name" value="S1"/>
    <property type="match status" value="1"/>
</dbReference>
<evidence type="ECO:0000256" key="6">
    <source>
        <dbReference type="ARBA" id="ARBA00022839"/>
    </source>
</evidence>
<dbReference type="Pfam" id="PF00773">
    <property type="entry name" value="RNB"/>
    <property type="match status" value="1"/>
</dbReference>
<name>A4A6G2_9GAMM</name>
<dbReference type="SUPFAM" id="SSF50249">
    <property type="entry name" value="Nucleic acid-binding proteins"/>
    <property type="match status" value="3"/>
</dbReference>
<evidence type="ECO:0000256" key="5">
    <source>
        <dbReference type="ARBA" id="ARBA00022801"/>
    </source>
</evidence>
<keyword evidence="3 8" id="KW-0963">Cytoplasm</keyword>
<evidence type="ECO:0000256" key="3">
    <source>
        <dbReference type="ARBA" id="ARBA00022490"/>
    </source>
</evidence>
<dbReference type="HAMAP" id="MF_01895">
    <property type="entry name" value="RNase_R"/>
    <property type="match status" value="1"/>
</dbReference>
<organism evidence="11 12">
    <name type="scientific">Congregibacter litoralis KT71</name>
    <dbReference type="NCBI Taxonomy" id="314285"/>
    <lineage>
        <taxon>Bacteria</taxon>
        <taxon>Pseudomonadati</taxon>
        <taxon>Pseudomonadota</taxon>
        <taxon>Gammaproteobacteria</taxon>
        <taxon>Cellvibrionales</taxon>
        <taxon>Halieaceae</taxon>
        <taxon>Congregibacter</taxon>
    </lineage>
</organism>
<evidence type="ECO:0000256" key="8">
    <source>
        <dbReference type="HAMAP-Rule" id="MF_01895"/>
    </source>
</evidence>
<keyword evidence="6 8" id="KW-0269">Exonuclease</keyword>
<dbReference type="Gene3D" id="2.40.50.140">
    <property type="entry name" value="Nucleic acid-binding proteins"/>
    <property type="match status" value="2"/>
</dbReference>
<dbReference type="GO" id="GO:0003723">
    <property type="term" value="F:RNA binding"/>
    <property type="evidence" value="ECO:0007669"/>
    <property type="project" value="UniProtKB-UniRule"/>
</dbReference>
<dbReference type="InterPro" id="IPR004476">
    <property type="entry name" value="RNase_II/RNase_R"/>
</dbReference>